<comment type="caution">
    <text evidence="2">The sequence shown here is derived from an EMBL/GenBank/DDBJ whole genome shotgun (WGS) entry which is preliminary data.</text>
</comment>
<protein>
    <submittedName>
        <fullName evidence="2">Uncharacterized protein</fullName>
    </submittedName>
</protein>
<dbReference type="AlphaFoldDB" id="A0A843U3W6"/>
<name>A0A843U3W6_COLES</name>
<feature type="region of interest" description="Disordered" evidence="1">
    <location>
        <begin position="45"/>
        <end position="66"/>
    </location>
</feature>
<organism evidence="2 3">
    <name type="scientific">Colocasia esculenta</name>
    <name type="common">Wild taro</name>
    <name type="synonym">Arum esculentum</name>
    <dbReference type="NCBI Taxonomy" id="4460"/>
    <lineage>
        <taxon>Eukaryota</taxon>
        <taxon>Viridiplantae</taxon>
        <taxon>Streptophyta</taxon>
        <taxon>Embryophyta</taxon>
        <taxon>Tracheophyta</taxon>
        <taxon>Spermatophyta</taxon>
        <taxon>Magnoliopsida</taxon>
        <taxon>Liliopsida</taxon>
        <taxon>Araceae</taxon>
        <taxon>Aroideae</taxon>
        <taxon>Colocasieae</taxon>
        <taxon>Colocasia</taxon>
    </lineage>
</organism>
<proteinExistence type="predicted"/>
<gene>
    <name evidence="2" type="ORF">Taro_009118</name>
</gene>
<evidence type="ECO:0000313" key="3">
    <source>
        <dbReference type="Proteomes" id="UP000652761"/>
    </source>
</evidence>
<evidence type="ECO:0000313" key="2">
    <source>
        <dbReference type="EMBL" id="MQL76727.1"/>
    </source>
</evidence>
<evidence type="ECO:0000256" key="1">
    <source>
        <dbReference type="SAM" id="MobiDB-lite"/>
    </source>
</evidence>
<dbReference type="EMBL" id="NMUH01000314">
    <property type="protein sequence ID" value="MQL76727.1"/>
    <property type="molecule type" value="Genomic_DNA"/>
</dbReference>
<reference evidence="2" key="1">
    <citation type="submission" date="2017-07" db="EMBL/GenBank/DDBJ databases">
        <title>Taro Niue Genome Assembly and Annotation.</title>
        <authorList>
            <person name="Atibalentja N."/>
            <person name="Keating K."/>
            <person name="Fields C.J."/>
        </authorList>
    </citation>
    <scope>NUCLEOTIDE SEQUENCE</scope>
    <source>
        <strain evidence="2">Niue_2</strain>
        <tissue evidence="2">Leaf</tissue>
    </source>
</reference>
<sequence length="194" mass="21701">MRTASTQLGFTRPISAAHSFYFPPPHQLQPPHLLPAASVDLGKKRKGKEGLIRPPAASRSLLDHRGRHPQPRIALELAQDPGGRPSWRLVGNFLGQPKESFTKPFDPFGVYLKGKYPTHNVPPWLREVGVAERRPVRTSRDVTSGRSSRPRHRKVLYFPHRLLWIMEYSCKVWCKPCRPGSYPGSTPGSVGGSG</sequence>
<keyword evidence="3" id="KW-1185">Reference proteome</keyword>
<dbReference type="Proteomes" id="UP000652761">
    <property type="component" value="Unassembled WGS sequence"/>
</dbReference>
<accession>A0A843U3W6</accession>